<gene>
    <name evidence="4" type="ORF">I633_06225</name>
</gene>
<dbReference type="InterPro" id="IPR012675">
    <property type="entry name" value="Beta-grasp_dom_sf"/>
</dbReference>
<dbReference type="AlphaFoldDB" id="S5ADQ5"/>
<dbReference type="InterPro" id="IPR001709">
    <property type="entry name" value="Flavoprot_Pyr_Nucl_cyt_Rdtase"/>
</dbReference>
<dbReference type="PRINTS" id="PR00371">
    <property type="entry name" value="FPNCR"/>
</dbReference>
<dbReference type="PATRIC" id="fig|1300253.3.peg.1290"/>
<dbReference type="SUPFAM" id="SSF63380">
    <property type="entry name" value="Riboflavin synthase domain-like"/>
    <property type="match status" value="1"/>
</dbReference>
<evidence type="ECO:0000256" key="2">
    <source>
        <dbReference type="ARBA" id="ARBA00034078"/>
    </source>
</evidence>
<dbReference type="PROSITE" id="PS51384">
    <property type="entry name" value="FAD_FR"/>
    <property type="match status" value="1"/>
</dbReference>
<dbReference type="PRINTS" id="PR00409">
    <property type="entry name" value="PHDIOXRDTASE"/>
</dbReference>
<comment type="cofactor">
    <cofactor evidence="2">
        <name>[2Fe-2S] cluster</name>
        <dbReference type="ChEBI" id="CHEBI:190135"/>
    </cofactor>
</comment>
<dbReference type="EMBL" id="CP004846">
    <property type="protein sequence ID" value="AGP77414.1"/>
    <property type="molecule type" value="Genomic_DNA"/>
</dbReference>
<dbReference type="InterPro" id="IPR039261">
    <property type="entry name" value="FNR_nucleotide-bd"/>
</dbReference>
<name>S5ADQ5_9ALTE</name>
<dbReference type="SUPFAM" id="SSF54292">
    <property type="entry name" value="2Fe-2S ferredoxin-like"/>
    <property type="match status" value="1"/>
</dbReference>
<dbReference type="Pfam" id="PF00175">
    <property type="entry name" value="NAD_binding_1"/>
    <property type="match status" value="1"/>
</dbReference>
<dbReference type="Proteomes" id="UP000014909">
    <property type="component" value="Chromosome"/>
</dbReference>
<dbReference type="InterPro" id="IPR017938">
    <property type="entry name" value="Riboflavin_synthase-like_b-brl"/>
</dbReference>
<dbReference type="InterPro" id="IPR001041">
    <property type="entry name" value="2Fe-2S_ferredoxin-type"/>
</dbReference>
<dbReference type="InterPro" id="IPR050415">
    <property type="entry name" value="MRET"/>
</dbReference>
<dbReference type="Pfam" id="PF00970">
    <property type="entry name" value="FAD_binding_6"/>
    <property type="match status" value="1"/>
</dbReference>
<dbReference type="InterPro" id="IPR017927">
    <property type="entry name" value="FAD-bd_FR_type"/>
</dbReference>
<dbReference type="Pfam" id="PF00111">
    <property type="entry name" value="Fer2"/>
    <property type="match status" value="1"/>
</dbReference>
<dbReference type="BioCyc" id="AMAC1300253:G12YX-997-MONOMER"/>
<dbReference type="InterPro" id="IPR008333">
    <property type="entry name" value="Cbr1-like_FAD-bd_dom"/>
</dbReference>
<dbReference type="InterPro" id="IPR036010">
    <property type="entry name" value="2Fe-2S_ferredoxin-like_sf"/>
</dbReference>
<dbReference type="GO" id="GO:0016491">
    <property type="term" value="F:oxidoreductase activity"/>
    <property type="evidence" value="ECO:0007669"/>
    <property type="project" value="InterPro"/>
</dbReference>
<sequence>MRLLLDKFTDRIFHHGSWKGYWEVLIQQIKPAWRDGYFRARVITVSSLSTDMLEVVLKPDSSWPTHTAGQHIALTIEINGRLTTRVFTIASGANTYQRDKQIRLVTKVKAEGALTPYLHACVPNQWVNISAPKGEFVWPKTERSLLMIAGGSGITPFIAMLDDAINNAEVNQKAVHLLYFAKPNEHVLLEELSTFSKRCESFTYDVLTKQKDGDVEAHLPYFADAHWLVCGPHAMFEQVETYAKTISAPVSSEHFAALPVVSHTSLTESETFSLVHNGQSLTIDNQQTLLLQLQQAEQPVTYGCGMGICHQCQCVKKRGVVRDTRTGELSDSAEQLIQLCVSQAVTDVEIQL</sequence>
<keyword evidence="1" id="KW-0830">Ubiquinone</keyword>
<protein>
    <submittedName>
        <fullName evidence="4">Putative Oxidoreductase</fullName>
    </submittedName>
</protein>
<dbReference type="GO" id="GO:0051536">
    <property type="term" value="F:iron-sulfur cluster binding"/>
    <property type="evidence" value="ECO:0007669"/>
    <property type="project" value="InterPro"/>
</dbReference>
<dbReference type="PANTHER" id="PTHR47354">
    <property type="entry name" value="NADH OXIDOREDUCTASE HCR"/>
    <property type="match status" value="1"/>
</dbReference>
<evidence type="ECO:0000256" key="1">
    <source>
        <dbReference type="ARBA" id="ARBA00023075"/>
    </source>
</evidence>
<dbReference type="Gene3D" id="3.40.50.80">
    <property type="entry name" value="Nucleotide-binding domain of ferredoxin-NADP reductase (FNR) module"/>
    <property type="match status" value="1"/>
</dbReference>
<dbReference type="SUPFAM" id="SSF52343">
    <property type="entry name" value="Ferredoxin reductase-like, C-terminal NADP-linked domain"/>
    <property type="match status" value="1"/>
</dbReference>
<evidence type="ECO:0000259" key="3">
    <source>
        <dbReference type="PROSITE" id="PS51384"/>
    </source>
</evidence>
<dbReference type="Gene3D" id="3.10.20.30">
    <property type="match status" value="1"/>
</dbReference>
<accession>S5ADQ5</accession>
<evidence type="ECO:0000313" key="5">
    <source>
        <dbReference type="Proteomes" id="UP000014909"/>
    </source>
</evidence>
<organism evidence="4 5">
    <name type="scientific">Alteromonas mediterranea 615</name>
    <dbReference type="NCBI Taxonomy" id="1300253"/>
    <lineage>
        <taxon>Bacteria</taxon>
        <taxon>Pseudomonadati</taxon>
        <taxon>Pseudomonadota</taxon>
        <taxon>Gammaproteobacteria</taxon>
        <taxon>Alteromonadales</taxon>
        <taxon>Alteromonadaceae</taxon>
        <taxon>Alteromonas/Salinimonas group</taxon>
        <taxon>Alteromonas</taxon>
    </lineage>
</organism>
<dbReference type="Gene3D" id="2.40.30.10">
    <property type="entry name" value="Translation factors"/>
    <property type="match status" value="1"/>
</dbReference>
<feature type="domain" description="FAD-binding FR-type" evidence="3">
    <location>
        <begin position="35"/>
        <end position="139"/>
    </location>
</feature>
<dbReference type="PANTHER" id="PTHR47354:SF3">
    <property type="entry name" value="OXIDOREDUCTASE-RELATED"/>
    <property type="match status" value="1"/>
</dbReference>
<dbReference type="KEGG" id="amh:I633_06225"/>
<dbReference type="HOGENOM" id="CLU_003827_14_2_6"/>
<evidence type="ECO:0000313" key="4">
    <source>
        <dbReference type="EMBL" id="AGP77414.1"/>
    </source>
</evidence>
<reference evidence="4 5" key="1">
    <citation type="journal article" date="2013" name="Genome Biol. Evol.">
        <title>Genomic Diversity of "Deep Ecotype" Alteromonas macleodii Isolates: Evidence for Pan-Mediterranean Clonal Frames.</title>
        <authorList>
            <person name="Lopez-Perez M."/>
            <person name="Gonzaga A."/>
            <person name="Rodriguez-Valera F."/>
        </authorList>
    </citation>
    <scope>NUCLEOTIDE SEQUENCE [LARGE SCALE GENOMIC DNA]</scope>
    <source>
        <strain evidence="5">'English Channel 615'</strain>
    </source>
</reference>
<proteinExistence type="predicted"/>
<dbReference type="InterPro" id="IPR001433">
    <property type="entry name" value="OxRdtase_FAD/NAD-bd"/>
</dbReference>